<comment type="caution">
    <text evidence="3">The sequence shown here is derived from an EMBL/GenBank/DDBJ whole genome shotgun (WGS) entry which is preliminary data.</text>
</comment>
<dbReference type="InterPro" id="IPR029044">
    <property type="entry name" value="Nucleotide-diphossugar_trans"/>
</dbReference>
<dbReference type="Gene3D" id="3.90.550.10">
    <property type="entry name" value="Spore Coat Polysaccharide Biosynthesis Protein SpsA, Chain A"/>
    <property type="match status" value="1"/>
</dbReference>
<dbReference type="Pfam" id="PF00535">
    <property type="entry name" value="Glycos_transf_2"/>
    <property type="match status" value="1"/>
</dbReference>
<reference evidence="3 4" key="1">
    <citation type="submission" date="2019-09" db="EMBL/GenBank/DDBJ databases">
        <title>Draft genome sequences of 48 bacterial type strains from the CCUG.</title>
        <authorList>
            <person name="Tunovic T."/>
            <person name="Pineiro-Iglesias B."/>
            <person name="Unosson C."/>
            <person name="Inganas E."/>
            <person name="Ohlen M."/>
            <person name="Cardew S."/>
            <person name="Jensie-Markopoulos S."/>
            <person name="Salva-Serra F."/>
            <person name="Jaen-Luchoro D."/>
            <person name="Karlsson R."/>
            <person name="Svensson-Stadler L."/>
            <person name="Chun J."/>
            <person name="Moore E."/>
        </authorList>
    </citation>
    <scope>NUCLEOTIDE SEQUENCE [LARGE SCALE GENOMIC DNA]</scope>
    <source>
        <strain evidence="3 4">CCUG 65686</strain>
    </source>
</reference>
<dbReference type="Proteomes" id="UP000473470">
    <property type="component" value="Unassembled WGS sequence"/>
</dbReference>
<feature type="transmembrane region" description="Helical" evidence="1">
    <location>
        <begin position="265"/>
        <end position="291"/>
    </location>
</feature>
<organism evidence="3 4">
    <name type="scientific">Burkholderia stagnalis</name>
    <dbReference type="NCBI Taxonomy" id="1503054"/>
    <lineage>
        <taxon>Bacteria</taxon>
        <taxon>Pseudomonadati</taxon>
        <taxon>Pseudomonadota</taxon>
        <taxon>Betaproteobacteria</taxon>
        <taxon>Burkholderiales</taxon>
        <taxon>Burkholderiaceae</taxon>
        <taxon>Burkholderia</taxon>
        <taxon>Burkholderia cepacia complex</taxon>
    </lineage>
</organism>
<dbReference type="AlphaFoldDB" id="A0A6L3MZI9"/>
<keyword evidence="1" id="KW-1133">Transmembrane helix</keyword>
<dbReference type="RefSeq" id="WP_059881423.1">
    <property type="nucleotide sequence ID" value="NZ_CABVPM010000085.1"/>
</dbReference>
<evidence type="ECO:0000313" key="4">
    <source>
        <dbReference type="Proteomes" id="UP000473470"/>
    </source>
</evidence>
<evidence type="ECO:0000259" key="2">
    <source>
        <dbReference type="Pfam" id="PF00535"/>
    </source>
</evidence>
<dbReference type="PANTHER" id="PTHR48090:SF7">
    <property type="entry name" value="RFBJ PROTEIN"/>
    <property type="match status" value="1"/>
</dbReference>
<keyword evidence="3" id="KW-0808">Transferase</keyword>
<dbReference type="InterPro" id="IPR050256">
    <property type="entry name" value="Glycosyltransferase_2"/>
</dbReference>
<feature type="transmembrane region" description="Helical" evidence="1">
    <location>
        <begin position="231"/>
        <end position="253"/>
    </location>
</feature>
<accession>A0A6L3MZI9</accession>
<sequence>MTSENDVRIAVLVPCYNEGMTISRVVADFRQALPTASVYVFDNHSQDDTISAARAAGAIVRSVADRGKGNVIRRMFADIEADVYVLADGDATYDASAAPEMIEMLARDGLDMVVGTRVAEESEAYRAGHRFGNRMLTHCVATLFGRTFTDMLSGYRVFSRRFIKSFPAHSTGFETETELTVHALELRMPVAEFPTRYGSRPEGSVSKLSTWKDGFRILLTIMKLLKTEKPLMFFSAGCVVSTLFSFWLAIPVLEEYARTGLVPRLPTALLCAALVLLGAILLVCGIVLDTVSHGRAEVKRMAYLAVGGPPSPKA</sequence>
<protein>
    <submittedName>
        <fullName evidence="3">Glycosyltransferase</fullName>
    </submittedName>
</protein>
<keyword evidence="1" id="KW-0472">Membrane</keyword>
<gene>
    <name evidence="3" type="ORF">F7R25_14245</name>
</gene>
<proteinExistence type="predicted"/>
<name>A0A6L3MZI9_9BURK</name>
<dbReference type="SUPFAM" id="SSF53448">
    <property type="entry name" value="Nucleotide-diphospho-sugar transferases"/>
    <property type="match status" value="1"/>
</dbReference>
<dbReference type="InterPro" id="IPR001173">
    <property type="entry name" value="Glyco_trans_2-like"/>
</dbReference>
<dbReference type="PANTHER" id="PTHR48090">
    <property type="entry name" value="UNDECAPRENYL-PHOSPHATE 4-DEOXY-4-FORMAMIDO-L-ARABINOSE TRANSFERASE-RELATED"/>
    <property type="match status" value="1"/>
</dbReference>
<dbReference type="EMBL" id="VZOK01000018">
    <property type="protein sequence ID" value="KAB0637738.1"/>
    <property type="molecule type" value="Genomic_DNA"/>
</dbReference>
<keyword evidence="1" id="KW-0812">Transmembrane</keyword>
<feature type="domain" description="Glycosyltransferase 2-like" evidence="2">
    <location>
        <begin position="11"/>
        <end position="159"/>
    </location>
</feature>
<dbReference type="CDD" id="cd04179">
    <property type="entry name" value="DPM_DPG-synthase_like"/>
    <property type="match status" value="1"/>
</dbReference>
<evidence type="ECO:0000313" key="3">
    <source>
        <dbReference type="EMBL" id="KAB0637738.1"/>
    </source>
</evidence>
<dbReference type="GO" id="GO:0016740">
    <property type="term" value="F:transferase activity"/>
    <property type="evidence" value="ECO:0007669"/>
    <property type="project" value="UniProtKB-KW"/>
</dbReference>
<evidence type="ECO:0000256" key="1">
    <source>
        <dbReference type="SAM" id="Phobius"/>
    </source>
</evidence>